<reference evidence="7 8" key="1">
    <citation type="submission" date="2019-05" db="EMBL/GenBank/DDBJ databases">
        <title>Draft Whole-Genome sequence of the green sulfur bacterium Prosthecochloris vibrioformis DSM 260.</title>
        <authorList>
            <person name="Meyer T.E."/>
            <person name="Kyndt J.A."/>
        </authorList>
    </citation>
    <scope>NUCLEOTIDE SEQUENCE [LARGE SCALE GENOMIC DNA]</scope>
    <source>
        <strain evidence="7 8">DSM 260</strain>
    </source>
</reference>
<accession>A0A5C4S129</accession>
<dbReference type="Proteomes" id="UP000309544">
    <property type="component" value="Unassembled WGS sequence"/>
</dbReference>
<protein>
    <submittedName>
        <fullName evidence="7">Tryptophan-rich sensory protein</fullName>
    </submittedName>
</protein>
<proteinExistence type="inferred from homology"/>
<keyword evidence="5 6" id="KW-0472">Membrane</keyword>
<organism evidence="7 8">
    <name type="scientific">Prosthecochloris vibrioformis</name>
    <name type="common">Chlorobium vibrioforme</name>
    <dbReference type="NCBI Taxonomy" id="1098"/>
    <lineage>
        <taxon>Bacteria</taxon>
        <taxon>Pseudomonadati</taxon>
        <taxon>Chlorobiota</taxon>
        <taxon>Chlorobiia</taxon>
        <taxon>Chlorobiales</taxon>
        <taxon>Chlorobiaceae</taxon>
        <taxon>Prosthecochloris</taxon>
    </lineage>
</organism>
<dbReference type="AlphaFoldDB" id="A0A5C4S129"/>
<sequence length="161" mass="18333">MKNRSLTLVLSILVPLAFGFAGSQFTPEKGSAWYYQELMKPSWNPPDWLFAPVWTVLFIMMGTAFYLVVKDGFSRPGVKVAVAVFSLQLLLNLAWSALFFGMQAPFYAFLEIIVLWLAIVATMVLFGRQSRVAAYLLVPYLLWVSFASYLNFVIWQLNPLM</sequence>
<feature type="transmembrane region" description="Helical" evidence="6">
    <location>
        <begin position="80"/>
        <end position="100"/>
    </location>
</feature>
<gene>
    <name evidence="7" type="ORF">FGF68_02905</name>
</gene>
<evidence type="ECO:0000256" key="4">
    <source>
        <dbReference type="ARBA" id="ARBA00022989"/>
    </source>
</evidence>
<evidence type="ECO:0000256" key="5">
    <source>
        <dbReference type="ARBA" id="ARBA00023136"/>
    </source>
</evidence>
<dbReference type="PANTHER" id="PTHR10057:SF0">
    <property type="entry name" value="TRANSLOCATOR PROTEIN"/>
    <property type="match status" value="1"/>
</dbReference>
<dbReference type="FunFam" id="1.20.1260.100:FF:000001">
    <property type="entry name" value="translocator protein 2"/>
    <property type="match status" value="1"/>
</dbReference>
<evidence type="ECO:0000313" key="8">
    <source>
        <dbReference type="Proteomes" id="UP000309544"/>
    </source>
</evidence>
<dbReference type="Pfam" id="PF03073">
    <property type="entry name" value="TspO_MBR"/>
    <property type="match status" value="1"/>
</dbReference>
<evidence type="ECO:0000256" key="6">
    <source>
        <dbReference type="SAM" id="Phobius"/>
    </source>
</evidence>
<feature type="transmembrane region" description="Helical" evidence="6">
    <location>
        <begin position="49"/>
        <end position="68"/>
    </location>
</feature>
<dbReference type="GO" id="GO:0033013">
    <property type="term" value="P:tetrapyrrole metabolic process"/>
    <property type="evidence" value="ECO:0007669"/>
    <property type="project" value="UniProtKB-ARBA"/>
</dbReference>
<keyword evidence="4 6" id="KW-1133">Transmembrane helix</keyword>
<dbReference type="Gene3D" id="1.20.1260.100">
    <property type="entry name" value="TspO/MBR protein"/>
    <property type="match status" value="1"/>
</dbReference>
<comment type="caution">
    <text evidence="7">The sequence shown here is derived from an EMBL/GenBank/DDBJ whole genome shotgun (WGS) entry which is preliminary data.</text>
</comment>
<dbReference type="PIRSF" id="PIRSF005859">
    <property type="entry name" value="PBR"/>
    <property type="match status" value="1"/>
</dbReference>
<feature type="transmembrane region" description="Helical" evidence="6">
    <location>
        <begin position="106"/>
        <end position="126"/>
    </location>
</feature>
<dbReference type="GO" id="GO:0016020">
    <property type="term" value="C:membrane"/>
    <property type="evidence" value="ECO:0007669"/>
    <property type="project" value="UniProtKB-SubCell"/>
</dbReference>
<feature type="transmembrane region" description="Helical" evidence="6">
    <location>
        <begin position="133"/>
        <end position="155"/>
    </location>
</feature>
<evidence type="ECO:0000256" key="3">
    <source>
        <dbReference type="ARBA" id="ARBA00022692"/>
    </source>
</evidence>
<dbReference type="InterPro" id="IPR004307">
    <property type="entry name" value="TspO_MBR"/>
</dbReference>
<evidence type="ECO:0000313" key="7">
    <source>
        <dbReference type="EMBL" id="TNJ37190.1"/>
    </source>
</evidence>
<dbReference type="CDD" id="cd15904">
    <property type="entry name" value="TSPO_MBR"/>
    <property type="match status" value="1"/>
</dbReference>
<dbReference type="InterPro" id="IPR038330">
    <property type="entry name" value="TspO/MBR-related_sf"/>
</dbReference>
<comment type="subcellular location">
    <subcellularLocation>
        <location evidence="1">Membrane</location>
        <topology evidence="1">Multi-pass membrane protein</topology>
    </subcellularLocation>
</comment>
<dbReference type="EMBL" id="VDCI01000002">
    <property type="protein sequence ID" value="TNJ37190.1"/>
    <property type="molecule type" value="Genomic_DNA"/>
</dbReference>
<evidence type="ECO:0000256" key="1">
    <source>
        <dbReference type="ARBA" id="ARBA00004141"/>
    </source>
</evidence>
<name>A0A5C4S129_PROVB</name>
<dbReference type="PANTHER" id="PTHR10057">
    <property type="entry name" value="PERIPHERAL-TYPE BENZODIAZEPINE RECEPTOR"/>
    <property type="match status" value="1"/>
</dbReference>
<evidence type="ECO:0000256" key="2">
    <source>
        <dbReference type="ARBA" id="ARBA00007524"/>
    </source>
</evidence>
<comment type="similarity">
    <text evidence="2">Belongs to the TspO/BZRP family.</text>
</comment>
<dbReference type="RefSeq" id="WP_068866459.1">
    <property type="nucleotide sequence ID" value="NZ_VDCI01000002.1"/>
</dbReference>
<keyword evidence="8" id="KW-1185">Reference proteome</keyword>
<keyword evidence="3 6" id="KW-0812">Transmembrane</keyword>